<comment type="caution">
    <text evidence="2">The sequence shown here is derived from an EMBL/GenBank/DDBJ whole genome shotgun (WGS) entry which is preliminary data.</text>
</comment>
<dbReference type="EC" id="5.1.1.1" evidence="2"/>
<keyword evidence="2" id="KW-0413">Isomerase</keyword>
<name>A0ABW2LLN5_9PSEU</name>
<sequence length="379" mass="40291">MAAVDLAAFDHNTADLVRRAAGYPIRIATKSVRCRELIARALGAPGFVGLMCYSLDEALWLHAEGLSDDLLVAYPTADRAALRRLAADPAAAAAITIMVDSAEHLDLVDAAVGPDRAPVRVCLELDASWRPVPGAHLGTRRSPLHTAAQAGRFAEQIARRSGFRLVGLMAYEGQIAGLGDAPAGRPLRGAALRWVQRRSAAELAERRAAAVARVREVAELEFVNGGGTGSLERTAAEGVVTEIAAGSGLVGPTLFDAYRAFRPRPALFFALPVVHRPARRIATVFGGGYIASGAVGPDRRPTPHWPEELSLLDTEGAGEVQTPVTGAAARDLAIGDRVWFRHAKAGELAERFEQYQLVDPASATSRQAPTYRGEGRSFG</sequence>
<dbReference type="InterPro" id="IPR051466">
    <property type="entry name" value="D-amino_acid_metab_enzyme"/>
</dbReference>
<evidence type="ECO:0000313" key="3">
    <source>
        <dbReference type="Proteomes" id="UP001596504"/>
    </source>
</evidence>
<reference evidence="3" key="1">
    <citation type="journal article" date="2019" name="Int. J. Syst. Evol. Microbiol.">
        <title>The Global Catalogue of Microorganisms (GCM) 10K type strain sequencing project: providing services to taxonomists for standard genome sequencing and annotation.</title>
        <authorList>
            <consortium name="The Broad Institute Genomics Platform"/>
            <consortium name="The Broad Institute Genome Sequencing Center for Infectious Disease"/>
            <person name="Wu L."/>
            <person name="Ma J."/>
        </authorList>
    </citation>
    <scope>NUCLEOTIDE SEQUENCE [LARGE SCALE GENOMIC DNA]</scope>
    <source>
        <strain evidence="3">WLHS5</strain>
    </source>
</reference>
<dbReference type="GO" id="GO:0008784">
    <property type="term" value="F:alanine racemase activity"/>
    <property type="evidence" value="ECO:0007669"/>
    <property type="project" value="UniProtKB-EC"/>
</dbReference>
<dbReference type="RefSeq" id="WP_380668747.1">
    <property type="nucleotide sequence ID" value="NZ_JBHTCJ010000006.1"/>
</dbReference>
<keyword evidence="3" id="KW-1185">Reference proteome</keyword>
<dbReference type="Proteomes" id="UP001596504">
    <property type="component" value="Unassembled WGS sequence"/>
</dbReference>
<dbReference type="InterPro" id="IPR029066">
    <property type="entry name" value="PLP-binding_barrel"/>
</dbReference>
<accession>A0ABW2LLN5</accession>
<feature type="domain" description="Alanine racemase N-terminal" evidence="1">
    <location>
        <begin position="4"/>
        <end position="190"/>
    </location>
</feature>
<dbReference type="PANTHER" id="PTHR28004:SF2">
    <property type="entry name" value="D-SERINE DEHYDRATASE"/>
    <property type="match status" value="1"/>
</dbReference>
<gene>
    <name evidence="2" type="ORF">ACFQRI_13945</name>
</gene>
<protein>
    <submittedName>
        <fullName evidence="2">Alanine racemase</fullName>
        <ecNumber evidence="2">5.1.1.1</ecNumber>
    </submittedName>
</protein>
<dbReference type="Pfam" id="PF01168">
    <property type="entry name" value="Ala_racemase_N"/>
    <property type="match status" value="1"/>
</dbReference>
<dbReference type="InterPro" id="IPR001608">
    <property type="entry name" value="Ala_racemase_N"/>
</dbReference>
<evidence type="ECO:0000259" key="1">
    <source>
        <dbReference type="Pfam" id="PF01168"/>
    </source>
</evidence>
<proteinExistence type="predicted"/>
<organism evidence="2 3">
    <name type="scientific">Saccharopolyspora griseoalba</name>
    <dbReference type="NCBI Taxonomy" id="1431848"/>
    <lineage>
        <taxon>Bacteria</taxon>
        <taxon>Bacillati</taxon>
        <taxon>Actinomycetota</taxon>
        <taxon>Actinomycetes</taxon>
        <taxon>Pseudonocardiales</taxon>
        <taxon>Pseudonocardiaceae</taxon>
        <taxon>Saccharopolyspora</taxon>
    </lineage>
</organism>
<dbReference type="EMBL" id="JBHTCJ010000006">
    <property type="protein sequence ID" value="MFC7342505.1"/>
    <property type="molecule type" value="Genomic_DNA"/>
</dbReference>
<evidence type="ECO:0000313" key="2">
    <source>
        <dbReference type="EMBL" id="MFC7342505.1"/>
    </source>
</evidence>
<dbReference type="Gene3D" id="3.20.20.10">
    <property type="entry name" value="Alanine racemase"/>
    <property type="match status" value="1"/>
</dbReference>
<dbReference type="SUPFAM" id="SSF51419">
    <property type="entry name" value="PLP-binding barrel"/>
    <property type="match status" value="1"/>
</dbReference>
<dbReference type="PANTHER" id="PTHR28004">
    <property type="entry name" value="ZGC:162816-RELATED"/>
    <property type="match status" value="1"/>
</dbReference>